<dbReference type="AlphaFoldDB" id="X0HRC7"/>
<evidence type="ECO:0000256" key="1">
    <source>
        <dbReference type="SAM" id="MobiDB-lite"/>
    </source>
</evidence>
<feature type="compositionally biased region" description="Basic residues" evidence="1">
    <location>
        <begin position="62"/>
        <end position="75"/>
    </location>
</feature>
<sequence>METEKITSIIGVNSVPRFAEAVGLVSRAVARSQSALGSDRFAHFVSDFNFRASMQQGEARRRIAPPKPRKLRRNPPKTGSRFLNRK</sequence>
<evidence type="ECO:0000313" key="2">
    <source>
        <dbReference type="EMBL" id="EXL74396.1"/>
    </source>
</evidence>
<reference evidence="2" key="2">
    <citation type="submission" date="2014-03" db="EMBL/GenBank/DDBJ databases">
        <title>The Genome Annotation of Fusarium oxysporum PHW808.</title>
        <authorList>
            <consortium name="The Broad Institute Genomics Platform"/>
            <person name="Ma L.-J."/>
            <person name="Corby-Kistler H."/>
            <person name="Broz K."/>
            <person name="Gale L.R."/>
            <person name="Jonkers W."/>
            <person name="O'Donnell K."/>
            <person name="Ploetz R."/>
            <person name="Steinberg C."/>
            <person name="Schwartz D.C."/>
            <person name="VanEtten H."/>
            <person name="Zhou S."/>
            <person name="Young S.K."/>
            <person name="Zeng Q."/>
            <person name="Gargeya S."/>
            <person name="Fitzgerald M."/>
            <person name="Abouelleil A."/>
            <person name="Alvarado L."/>
            <person name="Chapman S.B."/>
            <person name="Gainer-Dewar J."/>
            <person name="Goldberg J."/>
            <person name="Griggs A."/>
            <person name="Gujja S."/>
            <person name="Hansen M."/>
            <person name="Howarth C."/>
            <person name="Imamovic A."/>
            <person name="Ireland A."/>
            <person name="Larimer J."/>
            <person name="McCowan C."/>
            <person name="Murphy C."/>
            <person name="Pearson M."/>
            <person name="Poon T.W."/>
            <person name="Priest M."/>
            <person name="Roberts A."/>
            <person name="Saif S."/>
            <person name="Shea T."/>
            <person name="Sykes S."/>
            <person name="Wortman J."/>
            <person name="Nusbaum C."/>
            <person name="Birren B."/>
        </authorList>
    </citation>
    <scope>NUCLEOTIDE SEQUENCE</scope>
    <source>
        <strain evidence="2">54008</strain>
    </source>
</reference>
<protein>
    <submittedName>
        <fullName evidence="2">Uncharacterized protein</fullName>
    </submittedName>
</protein>
<name>X0HRC7_FUSOX</name>
<feature type="region of interest" description="Disordered" evidence="1">
    <location>
        <begin position="55"/>
        <end position="86"/>
    </location>
</feature>
<dbReference type="Proteomes" id="UP000030676">
    <property type="component" value="Unassembled WGS sequence"/>
</dbReference>
<reference evidence="2" key="1">
    <citation type="submission" date="2011-11" db="EMBL/GenBank/DDBJ databases">
        <title>The Genome Sequence of Fusarium oxysporum PHW808.</title>
        <authorList>
            <consortium name="The Broad Institute Genome Sequencing Platform"/>
            <person name="Ma L.-J."/>
            <person name="Gale L.R."/>
            <person name="Schwartz D.C."/>
            <person name="Zhou S."/>
            <person name="Corby-Kistler H."/>
            <person name="Young S.K."/>
            <person name="Zeng Q."/>
            <person name="Gargeya S."/>
            <person name="Fitzgerald M."/>
            <person name="Haas B."/>
            <person name="Abouelleil A."/>
            <person name="Alvarado L."/>
            <person name="Arachchi H.M."/>
            <person name="Berlin A."/>
            <person name="Brown A."/>
            <person name="Chapman S.B."/>
            <person name="Chen Z."/>
            <person name="Dunbar C."/>
            <person name="Freedman E."/>
            <person name="Gearin G."/>
            <person name="Goldberg J."/>
            <person name="Griggs A."/>
            <person name="Gujja S."/>
            <person name="Heiman D."/>
            <person name="Howarth C."/>
            <person name="Larson L."/>
            <person name="Lui A."/>
            <person name="MacDonald P.J.P."/>
            <person name="Montmayeur A."/>
            <person name="Murphy C."/>
            <person name="Neiman D."/>
            <person name="Pearson M."/>
            <person name="Priest M."/>
            <person name="Roberts A."/>
            <person name="Saif S."/>
            <person name="Shea T."/>
            <person name="Shenoy N."/>
            <person name="Sisk P."/>
            <person name="Stolte C."/>
            <person name="Sykes S."/>
            <person name="Wortman J."/>
            <person name="Nusbaum C."/>
            <person name="Birren B."/>
        </authorList>
    </citation>
    <scope>NUCLEOTIDE SEQUENCE [LARGE SCALE GENOMIC DNA]</scope>
    <source>
        <strain evidence="2">54008</strain>
    </source>
</reference>
<organism evidence="2">
    <name type="scientific">Fusarium oxysporum f. sp. conglutinans race 2 54008</name>
    <dbReference type="NCBI Taxonomy" id="1089457"/>
    <lineage>
        <taxon>Eukaryota</taxon>
        <taxon>Fungi</taxon>
        <taxon>Dikarya</taxon>
        <taxon>Ascomycota</taxon>
        <taxon>Pezizomycotina</taxon>
        <taxon>Sordariomycetes</taxon>
        <taxon>Hypocreomycetidae</taxon>
        <taxon>Hypocreales</taxon>
        <taxon>Nectriaceae</taxon>
        <taxon>Fusarium</taxon>
        <taxon>Fusarium oxysporum species complex</taxon>
    </lineage>
</organism>
<proteinExistence type="predicted"/>
<dbReference type="EMBL" id="KK033201">
    <property type="protein sequence ID" value="EXL74396.1"/>
    <property type="molecule type" value="Genomic_DNA"/>
</dbReference>
<gene>
    <name evidence="2" type="ORF">FOPG_10429</name>
</gene>
<dbReference type="HOGENOM" id="CLU_2638151_0_0_1"/>
<accession>X0HRC7</accession>